<dbReference type="AlphaFoldDB" id="A0A0A1TQK7"/>
<dbReference type="InterPro" id="IPR007219">
    <property type="entry name" value="XnlR_reg_dom"/>
</dbReference>
<organism evidence="6 7">
    <name type="scientific">[Torrubiella] hemipterigena</name>
    <dbReference type="NCBI Taxonomy" id="1531966"/>
    <lineage>
        <taxon>Eukaryota</taxon>
        <taxon>Fungi</taxon>
        <taxon>Dikarya</taxon>
        <taxon>Ascomycota</taxon>
        <taxon>Pezizomycotina</taxon>
        <taxon>Sordariomycetes</taxon>
        <taxon>Hypocreomycetidae</taxon>
        <taxon>Hypocreales</taxon>
        <taxon>Clavicipitaceae</taxon>
        <taxon>Clavicipitaceae incertae sedis</taxon>
        <taxon>'Torrubiella' clade</taxon>
    </lineage>
</organism>
<dbReference type="GO" id="GO:0008270">
    <property type="term" value="F:zinc ion binding"/>
    <property type="evidence" value="ECO:0007669"/>
    <property type="project" value="InterPro"/>
</dbReference>
<dbReference type="STRING" id="1531966.A0A0A1TQK7"/>
<evidence type="ECO:0000256" key="3">
    <source>
        <dbReference type="ARBA" id="ARBA00023242"/>
    </source>
</evidence>
<keyword evidence="7" id="KW-1185">Reference proteome</keyword>
<dbReference type="PANTHER" id="PTHR31001:SF49">
    <property type="entry name" value="ZN(II)2CYS6 TRANSCRIPTION FACTOR (EUROFUNG)"/>
    <property type="match status" value="1"/>
</dbReference>
<reference evidence="6 7" key="1">
    <citation type="journal article" date="2015" name="Genome Announc.">
        <title>Draft Genome Sequence and Gene Annotation of the Entomopathogenic Fungus Verticillium hemipterigenum.</title>
        <authorList>
            <person name="Horn F."/>
            <person name="Habel A."/>
            <person name="Scharf D.H."/>
            <person name="Dworschak J."/>
            <person name="Brakhage A.A."/>
            <person name="Guthke R."/>
            <person name="Hertweck C."/>
            <person name="Linde J."/>
        </authorList>
    </citation>
    <scope>NUCLEOTIDE SEQUENCE [LARGE SCALE GENOMIC DNA]</scope>
</reference>
<comment type="subcellular location">
    <subcellularLocation>
        <location evidence="1">Nucleus</location>
    </subcellularLocation>
</comment>
<dbReference type="CDD" id="cd00067">
    <property type="entry name" value="GAL4"/>
    <property type="match status" value="1"/>
</dbReference>
<feature type="region of interest" description="Disordered" evidence="4">
    <location>
        <begin position="1"/>
        <end position="22"/>
    </location>
</feature>
<dbReference type="Pfam" id="PF00172">
    <property type="entry name" value="Zn_clus"/>
    <property type="match status" value="1"/>
</dbReference>
<dbReference type="GO" id="GO:0003677">
    <property type="term" value="F:DNA binding"/>
    <property type="evidence" value="ECO:0007669"/>
    <property type="project" value="InterPro"/>
</dbReference>
<protein>
    <recommendedName>
        <fullName evidence="5">Zn(2)-C6 fungal-type domain-containing protein</fullName>
    </recommendedName>
</protein>
<dbReference type="GO" id="GO:0005634">
    <property type="term" value="C:nucleus"/>
    <property type="evidence" value="ECO:0007669"/>
    <property type="project" value="UniProtKB-SubCell"/>
</dbReference>
<feature type="compositionally biased region" description="Acidic residues" evidence="4">
    <location>
        <begin position="133"/>
        <end position="147"/>
    </location>
</feature>
<evidence type="ECO:0000259" key="5">
    <source>
        <dbReference type="PROSITE" id="PS50048"/>
    </source>
</evidence>
<dbReference type="InterPro" id="IPR050613">
    <property type="entry name" value="Sec_Metabolite_Reg"/>
</dbReference>
<feature type="compositionally biased region" description="Low complexity" evidence="4">
    <location>
        <begin position="119"/>
        <end position="128"/>
    </location>
</feature>
<evidence type="ECO:0000256" key="4">
    <source>
        <dbReference type="SAM" id="MobiDB-lite"/>
    </source>
</evidence>
<dbReference type="CDD" id="cd12148">
    <property type="entry name" value="fungal_TF_MHR"/>
    <property type="match status" value="1"/>
</dbReference>
<sequence length="821" mass="91489">MTPTPPSTNSSGGRSPEESFRVVRKRNRVPLSCYPCRTRKLKCDRQHPCSNCTKREGDGTSACTYAAPVSSKRSQNVADMSPDDMQNRIDRLEGLVLSLMHNGSSSSEGPSTGDTRHQSMSQSASGSSVKMEQDEDLQAVEESDDEESLSKSLGFLKVDPAKGKSMYIGAEHWHTILADIADVKNYFSTHKEEMESSYEKVKSSKTMSAREGPTLLFGAIPASEIELRNGLPLKHTVLALCSRYFNSMDNAVSVIHGPTFIEQLKTHWKDPSKTPMMWLGLLYSVLCLAMLSYGKVGDEPGEYRGKTTEMAEEFRLRTVQCLMKADYTRPVDYTVETMLLYLLGEYTSRWDADLGLWMIHSMVIRVAYRMGYHRDAKSFPNISPFQAEMRRRTWCLMRMTDSMFSHQVSLPSMINPEECDTLPPSNLNDDDLSFDMLQPPTPRPLSEPTPISYMICKAQLVSEVGNILSSTHKIKQAMPYDDILRFDAKLLQVMQEMPPHLKLTGNESLSDPVTLVVARYNVSVLYQKILCMLHRHYVKRARTNPRYAHSRRRAIDASMQAMEHLATLYRESSQPNGKLRSINWYIKSIATKDFTLPAMLIILDLHYDNLAIQSNSPQDHDGAFLWDTEQRAKMIAVLENARGIWKSLATSSMEAFKASKVVELMIDKIRTPPTSTEASPAAPFDMGIDGNLDFAINTTAPGMMEAPAGMQGFGTANPFANASVDAFAGMGMDFGLPPMNYQDIQMNGAGGAMSPLSMFTTLDQGIETASTAELNANFDWSAFENYAQMSNWATDQSFQIYANQMTEDASPGSGAGSTGQQ</sequence>
<dbReference type="HOGENOM" id="CLU_007426_0_2_1"/>
<dbReference type="Proteomes" id="UP000039046">
    <property type="component" value="Unassembled WGS sequence"/>
</dbReference>
<dbReference type="SUPFAM" id="SSF57701">
    <property type="entry name" value="Zn2/Cys6 DNA-binding domain"/>
    <property type="match status" value="1"/>
</dbReference>
<evidence type="ECO:0000256" key="1">
    <source>
        <dbReference type="ARBA" id="ARBA00004123"/>
    </source>
</evidence>
<dbReference type="InterPro" id="IPR001138">
    <property type="entry name" value="Zn2Cys6_DnaBD"/>
</dbReference>
<dbReference type="EMBL" id="CDHN01000005">
    <property type="protein sequence ID" value="CEJ93327.1"/>
    <property type="molecule type" value="Genomic_DNA"/>
</dbReference>
<evidence type="ECO:0000313" key="6">
    <source>
        <dbReference type="EMBL" id="CEJ93327.1"/>
    </source>
</evidence>
<keyword evidence="3" id="KW-0539">Nucleus</keyword>
<gene>
    <name evidence="6" type="ORF">VHEMI08921</name>
</gene>
<evidence type="ECO:0000256" key="2">
    <source>
        <dbReference type="ARBA" id="ARBA00022723"/>
    </source>
</evidence>
<accession>A0A0A1TQK7</accession>
<proteinExistence type="predicted"/>
<dbReference type="PANTHER" id="PTHR31001">
    <property type="entry name" value="UNCHARACTERIZED TRANSCRIPTIONAL REGULATORY PROTEIN"/>
    <property type="match status" value="1"/>
</dbReference>
<keyword evidence="2" id="KW-0479">Metal-binding</keyword>
<dbReference type="PROSITE" id="PS50048">
    <property type="entry name" value="ZN2_CY6_FUNGAL_2"/>
    <property type="match status" value="1"/>
</dbReference>
<feature type="domain" description="Zn(2)-C6 fungal-type" evidence="5">
    <location>
        <begin position="32"/>
        <end position="65"/>
    </location>
</feature>
<dbReference type="InterPro" id="IPR036864">
    <property type="entry name" value="Zn2-C6_fun-type_DNA-bd_sf"/>
</dbReference>
<dbReference type="SMART" id="SM00066">
    <property type="entry name" value="GAL4"/>
    <property type="match status" value="1"/>
</dbReference>
<dbReference type="SMART" id="SM00906">
    <property type="entry name" value="Fungal_trans"/>
    <property type="match status" value="1"/>
</dbReference>
<evidence type="ECO:0000313" key="7">
    <source>
        <dbReference type="Proteomes" id="UP000039046"/>
    </source>
</evidence>
<dbReference type="GO" id="GO:0000981">
    <property type="term" value="F:DNA-binding transcription factor activity, RNA polymerase II-specific"/>
    <property type="evidence" value="ECO:0007669"/>
    <property type="project" value="InterPro"/>
</dbReference>
<dbReference type="Pfam" id="PF04082">
    <property type="entry name" value="Fungal_trans"/>
    <property type="match status" value="1"/>
</dbReference>
<feature type="region of interest" description="Disordered" evidence="4">
    <location>
        <begin position="101"/>
        <end position="151"/>
    </location>
</feature>
<feature type="compositionally biased region" description="Polar residues" evidence="4">
    <location>
        <begin position="101"/>
        <end position="113"/>
    </location>
</feature>
<dbReference type="Gene3D" id="4.10.240.10">
    <property type="entry name" value="Zn(2)-C6 fungal-type DNA-binding domain"/>
    <property type="match status" value="1"/>
</dbReference>
<dbReference type="OrthoDB" id="762982at2759"/>
<name>A0A0A1TQK7_9HYPO</name>
<dbReference type="GO" id="GO:0006351">
    <property type="term" value="P:DNA-templated transcription"/>
    <property type="evidence" value="ECO:0007669"/>
    <property type="project" value="InterPro"/>
</dbReference>